<dbReference type="SUPFAM" id="SSF57424">
    <property type="entry name" value="LDL receptor-like module"/>
    <property type="match status" value="1"/>
</dbReference>
<dbReference type="InterPro" id="IPR036055">
    <property type="entry name" value="LDL_receptor-like_sf"/>
</dbReference>
<feature type="compositionally biased region" description="Basic and acidic residues" evidence="8">
    <location>
        <begin position="850"/>
        <end position="865"/>
    </location>
</feature>
<dbReference type="Proteomes" id="UP000095281">
    <property type="component" value="Unplaced"/>
</dbReference>
<name>A0A1I8BQY1_MELHA</name>
<proteinExistence type="predicted"/>
<accession>A0A1I8BQY1</accession>
<dbReference type="Gene3D" id="4.10.400.10">
    <property type="entry name" value="Low-density Lipoprotein Receptor"/>
    <property type="match status" value="1"/>
</dbReference>
<feature type="disulfide bond" evidence="7">
    <location>
        <begin position="290"/>
        <end position="302"/>
    </location>
</feature>
<feature type="compositionally biased region" description="Basic and acidic residues" evidence="8">
    <location>
        <begin position="950"/>
        <end position="963"/>
    </location>
</feature>
<keyword evidence="10" id="KW-1185">Reference proteome</keyword>
<feature type="region of interest" description="Disordered" evidence="8">
    <location>
        <begin position="1113"/>
        <end position="1133"/>
    </location>
</feature>
<feature type="region of interest" description="Disordered" evidence="8">
    <location>
        <begin position="848"/>
        <end position="873"/>
    </location>
</feature>
<evidence type="ECO:0000256" key="1">
    <source>
        <dbReference type="ARBA" id="ARBA00004167"/>
    </source>
</evidence>
<evidence type="ECO:0000256" key="4">
    <source>
        <dbReference type="ARBA" id="ARBA00022989"/>
    </source>
</evidence>
<organism evidence="10 11">
    <name type="scientific">Meloidogyne hapla</name>
    <name type="common">Root-knot nematode worm</name>
    <dbReference type="NCBI Taxonomy" id="6305"/>
    <lineage>
        <taxon>Eukaryota</taxon>
        <taxon>Metazoa</taxon>
        <taxon>Ecdysozoa</taxon>
        <taxon>Nematoda</taxon>
        <taxon>Chromadorea</taxon>
        <taxon>Rhabditida</taxon>
        <taxon>Tylenchina</taxon>
        <taxon>Tylenchomorpha</taxon>
        <taxon>Tylenchoidea</taxon>
        <taxon>Meloidogynidae</taxon>
        <taxon>Meloidogyninae</taxon>
        <taxon>Meloidogyne</taxon>
    </lineage>
</organism>
<evidence type="ECO:0000256" key="8">
    <source>
        <dbReference type="SAM" id="MobiDB-lite"/>
    </source>
</evidence>
<dbReference type="Pfam" id="PF00057">
    <property type="entry name" value="Ldl_recept_a"/>
    <property type="match status" value="1"/>
</dbReference>
<feature type="transmembrane region" description="Helical" evidence="9">
    <location>
        <begin position="594"/>
        <end position="616"/>
    </location>
</feature>
<keyword evidence="5 9" id="KW-0472">Membrane</keyword>
<comment type="subcellular location">
    <subcellularLocation>
        <location evidence="1">Membrane</location>
        <topology evidence="1">Single-pass membrane protein</topology>
    </subcellularLocation>
</comment>
<feature type="compositionally biased region" description="Acidic residues" evidence="8">
    <location>
        <begin position="1324"/>
        <end position="1333"/>
    </location>
</feature>
<evidence type="ECO:0000256" key="7">
    <source>
        <dbReference type="PROSITE-ProRule" id="PRU00124"/>
    </source>
</evidence>
<feature type="compositionally biased region" description="Basic residues" evidence="8">
    <location>
        <begin position="1377"/>
        <end position="1386"/>
    </location>
</feature>
<feature type="compositionally biased region" description="Low complexity" evidence="8">
    <location>
        <begin position="524"/>
        <end position="534"/>
    </location>
</feature>
<feature type="region of interest" description="Disordered" evidence="8">
    <location>
        <begin position="524"/>
        <end position="543"/>
    </location>
</feature>
<evidence type="ECO:0000256" key="9">
    <source>
        <dbReference type="SAM" id="Phobius"/>
    </source>
</evidence>
<feature type="compositionally biased region" description="Acidic residues" evidence="8">
    <location>
        <begin position="938"/>
        <end position="949"/>
    </location>
</feature>
<evidence type="ECO:0000256" key="3">
    <source>
        <dbReference type="ARBA" id="ARBA00022737"/>
    </source>
</evidence>
<evidence type="ECO:0000256" key="6">
    <source>
        <dbReference type="ARBA" id="ARBA00023157"/>
    </source>
</evidence>
<feature type="region of interest" description="Disordered" evidence="8">
    <location>
        <begin position="774"/>
        <end position="836"/>
    </location>
</feature>
<feature type="compositionally biased region" description="Low complexity" evidence="8">
    <location>
        <begin position="777"/>
        <end position="786"/>
    </location>
</feature>
<dbReference type="PROSITE" id="PS50068">
    <property type="entry name" value="LDLRA_2"/>
    <property type="match status" value="1"/>
</dbReference>
<evidence type="ECO:0000256" key="2">
    <source>
        <dbReference type="ARBA" id="ARBA00022692"/>
    </source>
</evidence>
<dbReference type="InterPro" id="IPR050685">
    <property type="entry name" value="LDLR"/>
</dbReference>
<dbReference type="SMART" id="SM00192">
    <property type="entry name" value="LDLa"/>
    <property type="match status" value="1"/>
</dbReference>
<dbReference type="PANTHER" id="PTHR24270">
    <property type="entry name" value="LOW-DENSITY LIPOPROTEIN RECEPTOR-RELATED"/>
    <property type="match status" value="1"/>
</dbReference>
<dbReference type="GO" id="GO:0016192">
    <property type="term" value="P:vesicle-mediated transport"/>
    <property type="evidence" value="ECO:0007669"/>
    <property type="project" value="UniProtKB-ARBA"/>
</dbReference>
<keyword evidence="4 9" id="KW-1133">Transmembrane helix</keyword>
<evidence type="ECO:0000313" key="11">
    <source>
        <dbReference type="WBParaSite" id="MhA1_Contig484.frz3.fgene11"/>
    </source>
</evidence>
<keyword evidence="6 7" id="KW-1015">Disulfide bond</keyword>
<feature type="transmembrane region" description="Helical" evidence="9">
    <location>
        <begin position="107"/>
        <end position="132"/>
    </location>
</feature>
<dbReference type="GO" id="GO:0005886">
    <property type="term" value="C:plasma membrane"/>
    <property type="evidence" value="ECO:0007669"/>
    <property type="project" value="TreeGrafter"/>
</dbReference>
<dbReference type="WBParaSite" id="MhA1_Contig484.frz3.fgene11">
    <property type="protein sequence ID" value="MhA1_Contig484.frz3.fgene11"/>
    <property type="gene ID" value="MhA1_Contig484.frz3.fgene11"/>
</dbReference>
<evidence type="ECO:0000313" key="10">
    <source>
        <dbReference type="Proteomes" id="UP000095281"/>
    </source>
</evidence>
<feature type="region of interest" description="Disordered" evidence="8">
    <location>
        <begin position="938"/>
        <end position="963"/>
    </location>
</feature>
<comment type="caution">
    <text evidence="7">Lacks conserved residue(s) required for the propagation of feature annotation.</text>
</comment>
<dbReference type="CDD" id="cd00112">
    <property type="entry name" value="LDLa"/>
    <property type="match status" value="1"/>
</dbReference>
<evidence type="ECO:0000256" key="5">
    <source>
        <dbReference type="ARBA" id="ARBA00023136"/>
    </source>
</evidence>
<reference evidence="11" key="1">
    <citation type="submission" date="2016-11" db="UniProtKB">
        <authorList>
            <consortium name="WormBaseParasite"/>
        </authorList>
    </citation>
    <scope>IDENTIFICATION</scope>
</reference>
<keyword evidence="2 9" id="KW-0812">Transmembrane</keyword>
<feature type="compositionally biased region" description="Polar residues" evidence="8">
    <location>
        <begin position="1298"/>
        <end position="1308"/>
    </location>
</feature>
<dbReference type="InterPro" id="IPR002172">
    <property type="entry name" value="LDrepeatLR_classA_rpt"/>
</dbReference>
<feature type="region of interest" description="Disordered" evidence="8">
    <location>
        <begin position="1274"/>
        <end position="1386"/>
    </location>
</feature>
<protein>
    <submittedName>
        <fullName evidence="11">Uncharacterized protein</fullName>
    </submittedName>
</protein>
<sequence>MFLPILNKQLNSLSNNKYATILFLKRRTFSSSNNLNSSLLKKFDQYLAKKNPKVHTYYVMAMSGSKSCLSDSKIYFKLRKQIFMEERTFSDFSISELLIYLQYPAELVHICLLLFLLQIPIIGELIIALGIFRPQLVLTRHFWTSQQTSHVQLNELRRIEKVNFPCILEQLSERNKNLSNQLPFKFYQLSSENVSLPKLEELSFLQLYHLKRLHKVSSFSIGAKSLMQHILILQLLDRKMAENKEKELKELNFNQLQLHLYIRKINYDKMDAESSSTLHLPIEQRLPGCCLKSEFDCGDGKCIPVSRFHDGQNDCIDGSDEFCLPGQIECGGQFCADPIHLGDCLLLISNSSCSTKNNLEGVALPVPSFCEFLNGKRRGGLFNKSFSRPLLSSIPDRLLLTTTHSTTKPIVDYTSNSSSLLQLIWPHRGKVVKPIKSSSNTFVPLQQQKLRENIFATTPTYPFEKIFSSSKSTILNVWDNGSELTTSKNIQIDEKNESIVGPEKSKIIENIKIWEPKITEKQITTTESSTTTIENSERETTTTTTNKIEVASQEFENDKFQSTLENKPIDVADVDSTLESEQLTTIKTEKEKSLLWLFLLLLFLFCLCCLVIPFIWCCFSKQRRSNFFTILRRRWRNMKLKMGRKQTQPTLLPTIAATTALTTATATRIIPQESGISIISESVEESPAVGGAFSLAEHENTLKIPSIGEVGRIASLAQAWQQQHHKQSKVFDDSEDYLIMEEGEEETGGKDIDLRRQSSITTFLDKGKTFEKKDTTTTKTTTTTTITEEKKDEEDEQKEEEKKPIELQKSSTFTETSTIAETKAEEEKEGTTSISVVDASLQLPSLLSTEKIDKKNEHEEKREEDLSSCVTSRPGTPTIWAQFRVLGEQYSGADDQIALATERRDSLDDILTRMDTIEKQQIIPLIEKHEIIIEELNEQNDEEKVEEDEDKNKEEEKISILETEKDTMVDDKIELIKEETEKDKEEEIKEEIKLGSIQKSKILPKIEKEEKEGKLTTKSEEFKKHFANQKLEKQQKVPSIPPLDVKKCMKQTPLSVIKTKKELPRFDKIEKTIKENSKKEENDVFVILKGRRVITEHERKTPKLLLSMRGAKQEKTLTQQKQQKFASNEEKRREVKEHGLIGIRQRRERLHKLRAQRPILESSCDELCLEKPTFDPDLPSTSNYQNFSYSSLYSNNGQQHHRIILPQIEEQIEKKVHSGCILSGRQPWNSNPRVETSNRWLPPLISEPTSAERSPERIEAIVHSGCITDREPWDSHLKPALSPTNINPPVSSKRLKTTDNFLKTQTSIRRQPRPRPRSVRELNDPDWEEDFTETDNKNNYFTQYKRPKKATSSPDTKEENEDSETNNNFSKDLWMNNKRRTNVGKR</sequence>
<feature type="disulfide bond" evidence="7">
    <location>
        <begin position="297"/>
        <end position="315"/>
    </location>
</feature>
<keyword evidence="3" id="KW-0677">Repeat</keyword>